<dbReference type="RefSeq" id="WP_344142814.1">
    <property type="nucleotide sequence ID" value="NZ_BAABIK010000010.1"/>
</dbReference>
<evidence type="ECO:0000256" key="2">
    <source>
        <dbReference type="SAM" id="Phobius"/>
    </source>
</evidence>
<organism evidence="3 4">
    <name type="scientific">Streptomonospora halophila</name>
    <dbReference type="NCBI Taxonomy" id="427369"/>
    <lineage>
        <taxon>Bacteria</taxon>
        <taxon>Bacillati</taxon>
        <taxon>Actinomycetota</taxon>
        <taxon>Actinomycetes</taxon>
        <taxon>Streptosporangiales</taxon>
        <taxon>Nocardiopsidaceae</taxon>
        <taxon>Streptomonospora</taxon>
    </lineage>
</organism>
<gene>
    <name evidence="3" type="ORF">GCM10023224_21460</name>
</gene>
<dbReference type="PANTHER" id="PTHR38588:SF1">
    <property type="entry name" value="BLL0334 PROTEIN"/>
    <property type="match status" value="1"/>
</dbReference>
<feature type="region of interest" description="Disordered" evidence="1">
    <location>
        <begin position="152"/>
        <end position="244"/>
    </location>
</feature>
<feature type="compositionally biased region" description="Low complexity" evidence="1">
    <location>
        <begin position="177"/>
        <end position="197"/>
    </location>
</feature>
<feature type="compositionally biased region" description="Low complexity" evidence="1">
    <location>
        <begin position="158"/>
        <end position="167"/>
    </location>
</feature>
<feature type="transmembrane region" description="Helical" evidence="2">
    <location>
        <begin position="260"/>
        <end position="277"/>
    </location>
</feature>
<dbReference type="InterPro" id="IPR023393">
    <property type="entry name" value="START-like_dom_sf"/>
</dbReference>
<evidence type="ECO:0008006" key="5">
    <source>
        <dbReference type="Google" id="ProtNLM"/>
    </source>
</evidence>
<name>A0ABP9GDW8_9ACTN</name>
<keyword evidence="4" id="KW-1185">Reference proteome</keyword>
<accession>A0ABP9GDW8</accession>
<dbReference type="PANTHER" id="PTHR38588">
    <property type="entry name" value="BLL0334 PROTEIN"/>
    <property type="match status" value="1"/>
</dbReference>
<dbReference type="EMBL" id="BAABIK010000010">
    <property type="protein sequence ID" value="GAA4939648.1"/>
    <property type="molecule type" value="Genomic_DNA"/>
</dbReference>
<evidence type="ECO:0000313" key="4">
    <source>
        <dbReference type="Proteomes" id="UP001499993"/>
    </source>
</evidence>
<comment type="caution">
    <text evidence="3">The sequence shown here is derived from an EMBL/GenBank/DDBJ whole genome shotgun (WGS) entry which is preliminary data.</text>
</comment>
<evidence type="ECO:0000256" key="1">
    <source>
        <dbReference type="SAM" id="MobiDB-lite"/>
    </source>
</evidence>
<feature type="compositionally biased region" description="Basic and acidic residues" evidence="1">
    <location>
        <begin position="224"/>
        <end position="244"/>
    </location>
</feature>
<dbReference type="InterPro" id="IPR010419">
    <property type="entry name" value="CO_DH_gsu"/>
</dbReference>
<evidence type="ECO:0000313" key="3">
    <source>
        <dbReference type="EMBL" id="GAA4939648.1"/>
    </source>
</evidence>
<dbReference type="Gene3D" id="3.30.530.20">
    <property type="match status" value="1"/>
</dbReference>
<dbReference type="Proteomes" id="UP001499993">
    <property type="component" value="Unassembled WGS sequence"/>
</dbReference>
<keyword evidence="2" id="KW-0472">Membrane</keyword>
<reference evidence="4" key="1">
    <citation type="journal article" date="2019" name="Int. J. Syst. Evol. Microbiol.">
        <title>The Global Catalogue of Microorganisms (GCM) 10K type strain sequencing project: providing services to taxonomists for standard genome sequencing and annotation.</title>
        <authorList>
            <consortium name="The Broad Institute Genomics Platform"/>
            <consortium name="The Broad Institute Genome Sequencing Center for Infectious Disease"/>
            <person name="Wu L."/>
            <person name="Ma J."/>
        </authorList>
    </citation>
    <scope>NUCLEOTIDE SEQUENCE [LARGE SCALE GENOMIC DNA]</scope>
    <source>
        <strain evidence="4">JCM 18123</strain>
    </source>
</reference>
<keyword evidence="2" id="KW-0812">Transmembrane</keyword>
<sequence length="289" mass="30308">MSTRLNNRFTVPVPVDQAWDVLMDVERVAPCMPGATLESVEGDTMTGKVRVKVGPISVTYRGEAHFTEVDAAEHRVELHAGGKEARGSGTASATVTARLHEQDDGTTEVTVDTDFTVTGRVAQFGRGVMADVSAKLVQRFADNLAAELEGAEGGQAAGGRAAAAEGGRTADRGGDGSRSSAATAGTATAEAGTTANAVVPPQAGEEEHRAGTSGEPGAQESDDAQVRPEREPRSDSPGLRSRDDSIDLVSTVGLPLLKRALPAIGAAGLLAIVFRWLRRRTRRSRRRRS</sequence>
<dbReference type="CDD" id="cd07823">
    <property type="entry name" value="SRPBCC_5"/>
    <property type="match status" value="1"/>
</dbReference>
<protein>
    <recommendedName>
        <fullName evidence="5">Carbon monoxide dehydrogenase subunit G</fullName>
    </recommendedName>
</protein>
<keyword evidence="2" id="KW-1133">Transmembrane helix</keyword>
<dbReference type="SUPFAM" id="SSF55961">
    <property type="entry name" value="Bet v1-like"/>
    <property type="match status" value="1"/>
</dbReference>
<dbReference type="Pfam" id="PF06240">
    <property type="entry name" value="COXG"/>
    <property type="match status" value="1"/>
</dbReference>
<proteinExistence type="predicted"/>